<evidence type="ECO:0000313" key="1">
    <source>
        <dbReference type="EMBL" id="QRO77372.1"/>
    </source>
</evidence>
<sequence length="70" mass="7670">MRFDIGETLRNMLGRMDCEDVDGVTSPRWPEWMAATGIDDFDGDRCVASPNPRDVVQAVTDGAEVALAEP</sequence>
<dbReference type="RefSeq" id="WP_052688667.1">
    <property type="nucleotide sequence ID" value="NZ_CABVPR010000022.1"/>
</dbReference>
<organism evidence="1 2">
    <name type="scientific">Burkholderia dolosa</name>
    <dbReference type="NCBI Taxonomy" id="152500"/>
    <lineage>
        <taxon>Bacteria</taxon>
        <taxon>Pseudomonadati</taxon>
        <taxon>Pseudomonadota</taxon>
        <taxon>Betaproteobacteria</taxon>
        <taxon>Burkholderiales</taxon>
        <taxon>Burkholderiaceae</taxon>
        <taxon>Burkholderia</taxon>
        <taxon>Burkholderia cepacia complex</taxon>
    </lineage>
</organism>
<dbReference type="AlphaFoldDB" id="A0A892I3M4"/>
<dbReference type="Proteomes" id="UP000625568">
    <property type="component" value="Chromosome 1"/>
</dbReference>
<reference evidence="1 2" key="1">
    <citation type="submission" date="2021-02" db="EMBL/GenBank/DDBJ databases">
        <title>FDA dAtabase for Regulatory Grade micrObial Sequences (FDA-ARGOS): Supporting development and validation of Infectious Disease Dx tests.</title>
        <authorList>
            <person name="Minogue T."/>
            <person name="Wolcott M."/>
            <person name="Wasieloski L."/>
            <person name="Aguilar W."/>
            <person name="Moore D."/>
            <person name="Jaissle J."/>
            <person name="Tallon L."/>
            <person name="Sadzewicz L."/>
            <person name="Zhao X."/>
            <person name="Boylan J."/>
            <person name="Ott S."/>
            <person name="Bowen H."/>
            <person name="Vavikolanu K."/>
            <person name="Mehta A."/>
            <person name="Aluvathingal J."/>
            <person name="Nadendla S."/>
            <person name="Yan Y."/>
            <person name="Sichtig H."/>
        </authorList>
    </citation>
    <scope>NUCLEOTIDE SEQUENCE [LARGE SCALE GENOMIC DNA]</scope>
    <source>
        <strain evidence="1 2">FDAARGOS_1272</strain>
    </source>
</reference>
<proteinExistence type="predicted"/>
<protein>
    <recommendedName>
        <fullName evidence="3">Transcriptional regulator</fullName>
    </recommendedName>
</protein>
<keyword evidence="2" id="KW-1185">Reference proteome</keyword>
<dbReference type="GeneID" id="93128176"/>
<accession>A0A892I3M4</accession>
<dbReference type="EMBL" id="CP069482">
    <property type="protein sequence ID" value="QRO77372.1"/>
    <property type="molecule type" value="Genomic_DNA"/>
</dbReference>
<name>A0A892I3M4_9BURK</name>
<evidence type="ECO:0000313" key="2">
    <source>
        <dbReference type="Proteomes" id="UP000625568"/>
    </source>
</evidence>
<evidence type="ECO:0008006" key="3">
    <source>
        <dbReference type="Google" id="ProtNLM"/>
    </source>
</evidence>
<gene>
    <name evidence="1" type="ORF">I6K02_00065</name>
</gene>